<name>E1YJT8_9BACT</name>
<gene>
    <name evidence="1" type="ORF">N47_E50540</name>
</gene>
<protein>
    <submittedName>
        <fullName evidence="1">Uncharacterized protein</fullName>
    </submittedName>
</protein>
<evidence type="ECO:0000313" key="1">
    <source>
        <dbReference type="EMBL" id="CBX31542.1"/>
    </source>
</evidence>
<accession>E1YJT8</accession>
<sequence>MTVWVFKKEGEKEKTSMISCFFDNLSQSTQSHRVFSGIFDRKILKNLISCHQG</sequence>
<dbReference type="AlphaFoldDB" id="E1YJT8"/>
<proteinExistence type="predicted"/>
<reference evidence="1" key="1">
    <citation type="journal article" date="2011" name="Environ. Microbiol.">
        <title>Genomic insights into the metabolic potential of the polycyclic aromatic hydrocarbon degrading sulfate-reducing Deltaproteobacterium N47.</title>
        <authorList>
            <person name="Bergmann F."/>
            <person name="Selesi D."/>
            <person name="Weinmaier T."/>
            <person name="Tischler P."/>
            <person name="Rattei T."/>
            <person name="Meckenstock R.U."/>
        </authorList>
    </citation>
    <scope>NUCLEOTIDE SEQUENCE</scope>
</reference>
<organism evidence="1">
    <name type="scientific">uncultured Desulfobacterium sp</name>
    <dbReference type="NCBI Taxonomy" id="201089"/>
    <lineage>
        <taxon>Bacteria</taxon>
        <taxon>Pseudomonadati</taxon>
        <taxon>Thermodesulfobacteriota</taxon>
        <taxon>Desulfobacteria</taxon>
        <taxon>Desulfobacterales</taxon>
        <taxon>Desulfobacteriaceae</taxon>
        <taxon>Desulfobacterium</taxon>
        <taxon>environmental samples</taxon>
    </lineage>
</organism>
<dbReference type="EMBL" id="FR695877">
    <property type="protein sequence ID" value="CBX31542.1"/>
    <property type="molecule type" value="Genomic_DNA"/>
</dbReference>